<organism evidence="2 3">
    <name type="scientific">Stanieria cyanosphaera (strain ATCC 29371 / PCC 7437)</name>
    <dbReference type="NCBI Taxonomy" id="111780"/>
    <lineage>
        <taxon>Bacteria</taxon>
        <taxon>Bacillati</taxon>
        <taxon>Cyanobacteriota</taxon>
        <taxon>Cyanophyceae</taxon>
        <taxon>Pleurocapsales</taxon>
        <taxon>Dermocarpellaceae</taxon>
        <taxon>Stanieria</taxon>
    </lineage>
</organism>
<dbReference type="PANTHER" id="PTHR34989:SF1">
    <property type="entry name" value="PROTEIN HDED"/>
    <property type="match status" value="1"/>
</dbReference>
<dbReference type="Pfam" id="PF03729">
    <property type="entry name" value="DUF308"/>
    <property type="match status" value="1"/>
</dbReference>
<reference evidence="3" key="1">
    <citation type="journal article" date="2013" name="Proc. Natl. Acad. Sci. U.S.A.">
        <title>Improving the coverage of the cyanobacterial phylum using diversity-driven genome sequencing.</title>
        <authorList>
            <person name="Shih P.M."/>
            <person name="Wu D."/>
            <person name="Latifi A."/>
            <person name="Axen S.D."/>
            <person name="Fewer D.P."/>
            <person name="Talla E."/>
            <person name="Calteau A."/>
            <person name="Cai F."/>
            <person name="Tandeau de Marsac N."/>
            <person name="Rippka R."/>
            <person name="Herdman M."/>
            <person name="Sivonen K."/>
            <person name="Coursin T."/>
            <person name="Laurent T."/>
            <person name="Goodwin L."/>
            <person name="Nolan M."/>
            <person name="Davenport K.W."/>
            <person name="Han C.S."/>
            <person name="Rubin E.M."/>
            <person name="Eisen J.A."/>
            <person name="Woyke T."/>
            <person name="Gugger M."/>
            <person name="Kerfeld C.A."/>
        </authorList>
    </citation>
    <scope>NUCLEOTIDE SEQUENCE [LARGE SCALE GENOMIC DNA]</scope>
    <source>
        <strain evidence="3">ATCC 29371 / PCC 7437</strain>
    </source>
</reference>
<evidence type="ECO:0000313" key="3">
    <source>
        <dbReference type="Proteomes" id="UP000010473"/>
    </source>
</evidence>
<dbReference type="PANTHER" id="PTHR34989">
    <property type="entry name" value="PROTEIN HDED"/>
    <property type="match status" value="1"/>
</dbReference>
<dbReference type="STRING" id="111780.Sta7437_1665"/>
<dbReference type="GO" id="GO:0005886">
    <property type="term" value="C:plasma membrane"/>
    <property type="evidence" value="ECO:0007669"/>
    <property type="project" value="TreeGrafter"/>
</dbReference>
<dbReference type="InterPro" id="IPR052712">
    <property type="entry name" value="Acid_resist_chaperone_HdeD"/>
</dbReference>
<feature type="transmembrane region" description="Helical" evidence="1">
    <location>
        <begin position="12"/>
        <end position="30"/>
    </location>
</feature>
<proteinExistence type="predicted"/>
<accession>K9XU72</accession>
<keyword evidence="1" id="KW-0812">Transmembrane</keyword>
<keyword evidence="1" id="KW-1133">Transmembrane helix</keyword>
<protein>
    <recommendedName>
        <fullName evidence="4">HdeD family acid-resistance protein</fullName>
    </recommendedName>
</protein>
<dbReference type="AlphaFoldDB" id="K9XU72"/>
<feature type="transmembrane region" description="Helical" evidence="1">
    <location>
        <begin position="70"/>
        <end position="88"/>
    </location>
</feature>
<keyword evidence="1" id="KW-0472">Membrane</keyword>
<dbReference type="eggNOG" id="COG3247">
    <property type="taxonomic scope" value="Bacteria"/>
</dbReference>
<dbReference type="HOGENOM" id="CLU_091585_2_3_3"/>
<sequence length="187" mass="20632">MSTEMFNREINRGLGWLVALGVLMILLGIAVIVEPFIATIAVARILSWTLLFAGIVRTVHALQSRQQRGFWLKLLVGIFYVIAGILLLSNVFGAALTLTLAFGGVILAQGILEVIAAFKVRPELNWGWMLLSGIIAIILGIFILYQWPFNAIWLIGLFTGISFILSGIWMIVFPLAILSHLSRTTLP</sequence>
<feature type="transmembrane region" description="Helical" evidence="1">
    <location>
        <begin position="125"/>
        <end position="145"/>
    </location>
</feature>
<dbReference type="PATRIC" id="fig|111780.3.peg.1738"/>
<name>K9XU72_STAC7</name>
<feature type="transmembrane region" description="Helical" evidence="1">
    <location>
        <begin position="94"/>
        <end position="118"/>
    </location>
</feature>
<feature type="transmembrane region" description="Helical" evidence="1">
    <location>
        <begin position="36"/>
        <end position="58"/>
    </location>
</feature>
<feature type="transmembrane region" description="Helical" evidence="1">
    <location>
        <begin position="151"/>
        <end position="178"/>
    </location>
</feature>
<gene>
    <name evidence="2" type="ordered locus">Sta7437_1665</name>
</gene>
<evidence type="ECO:0008006" key="4">
    <source>
        <dbReference type="Google" id="ProtNLM"/>
    </source>
</evidence>
<dbReference type="EMBL" id="CP003653">
    <property type="protein sequence ID" value="AFZ35227.1"/>
    <property type="molecule type" value="Genomic_DNA"/>
</dbReference>
<dbReference type="InterPro" id="IPR005325">
    <property type="entry name" value="DUF308_memb"/>
</dbReference>
<keyword evidence="3" id="KW-1185">Reference proteome</keyword>
<evidence type="ECO:0000256" key="1">
    <source>
        <dbReference type="SAM" id="Phobius"/>
    </source>
</evidence>
<dbReference type="OrthoDB" id="9815400at2"/>
<dbReference type="RefSeq" id="WP_015192898.1">
    <property type="nucleotide sequence ID" value="NC_019748.1"/>
</dbReference>
<dbReference type="KEGG" id="scs:Sta7437_1665"/>
<evidence type="ECO:0000313" key="2">
    <source>
        <dbReference type="EMBL" id="AFZ35227.1"/>
    </source>
</evidence>
<dbReference type="Proteomes" id="UP000010473">
    <property type="component" value="Chromosome"/>
</dbReference>